<dbReference type="PANTHER" id="PTHR34183">
    <property type="entry name" value="ENDOLYTIC PEPTIDOGLYCAN TRANSGLYCOSYLASE RLPA"/>
    <property type="match status" value="1"/>
</dbReference>
<dbReference type="HAMAP" id="MF_02071">
    <property type="entry name" value="RlpA"/>
    <property type="match status" value="1"/>
</dbReference>
<evidence type="ECO:0000256" key="6">
    <source>
        <dbReference type="SAM" id="SignalP"/>
    </source>
</evidence>
<dbReference type="RefSeq" id="WP_307688107.1">
    <property type="nucleotide sequence ID" value="NZ_JAUSRO010000002.1"/>
</dbReference>
<gene>
    <name evidence="3" type="primary">rlpA</name>
    <name evidence="8" type="ORF">J2W36_000514</name>
</gene>
<comment type="caution">
    <text evidence="8">The sequence shown here is derived from an EMBL/GenBank/DDBJ whole genome shotgun (WGS) entry which is preliminary data.</text>
</comment>
<comment type="similarity">
    <text evidence="3 4">Belongs to the RlpA family.</text>
</comment>
<evidence type="ECO:0000259" key="7">
    <source>
        <dbReference type="Pfam" id="PF03330"/>
    </source>
</evidence>
<evidence type="ECO:0000256" key="3">
    <source>
        <dbReference type="HAMAP-Rule" id="MF_02071"/>
    </source>
</evidence>
<evidence type="ECO:0000256" key="2">
    <source>
        <dbReference type="ARBA" id="ARBA00023316"/>
    </source>
</evidence>
<comment type="function">
    <text evidence="3">Lytic transglycosylase with a strong preference for naked glycan strands that lack stem peptides.</text>
</comment>
<feature type="compositionally biased region" description="Acidic residues" evidence="5">
    <location>
        <begin position="206"/>
        <end position="219"/>
    </location>
</feature>
<keyword evidence="3 8" id="KW-0449">Lipoprotein</keyword>
<dbReference type="NCBIfam" id="TIGR00413">
    <property type="entry name" value="rlpA"/>
    <property type="match status" value="1"/>
</dbReference>
<feature type="domain" description="RlpA-like protein double-psi beta-barrel" evidence="7">
    <location>
        <begin position="105"/>
        <end position="192"/>
    </location>
</feature>
<evidence type="ECO:0000256" key="5">
    <source>
        <dbReference type="SAM" id="MobiDB-lite"/>
    </source>
</evidence>
<dbReference type="CDD" id="cd22268">
    <property type="entry name" value="DPBB_RlpA-like"/>
    <property type="match status" value="1"/>
</dbReference>
<dbReference type="Pfam" id="PF03330">
    <property type="entry name" value="DPBB_1"/>
    <property type="match status" value="1"/>
</dbReference>
<keyword evidence="3" id="KW-1003">Cell membrane</keyword>
<reference evidence="8 9" key="1">
    <citation type="submission" date="2023-07" db="EMBL/GenBank/DDBJ databases">
        <title>Sorghum-associated microbial communities from plants grown in Nebraska, USA.</title>
        <authorList>
            <person name="Schachtman D."/>
        </authorList>
    </citation>
    <scope>NUCLEOTIDE SEQUENCE [LARGE SCALE GENOMIC DNA]</scope>
    <source>
        <strain evidence="8 9">DS1607</strain>
    </source>
</reference>
<dbReference type="EMBL" id="JAUSRO010000002">
    <property type="protein sequence ID" value="MDP9898279.1"/>
    <property type="molecule type" value="Genomic_DNA"/>
</dbReference>
<dbReference type="EC" id="4.2.2.-" evidence="3"/>
<keyword evidence="3" id="KW-0564">Palmitate</keyword>
<feature type="compositionally biased region" description="Basic residues" evidence="5">
    <location>
        <begin position="228"/>
        <end position="244"/>
    </location>
</feature>
<dbReference type="Gene3D" id="2.40.40.10">
    <property type="entry name" value="RlpA-like domain"/>
    <property type="match status" value="1"/>
</dbReference>
<keyword evidence="3" id="KW-0472">Membrane</keyword>
<evidence type="ECO:0000313" key="9">
    <source>
        <dbReference type="Proteomes" id="UP001226867"/>
    </source>
</evidence>
<evidence type="ECO:0000256" key="4">
    <source>
        <dbReference type="RuleBase" id="RU003495"/>
    </source>
</evidence>
<dbReference type="PANTHER" id="PTHR34183:SF1">
    <property type="entry name" value="ENDOLYTIC PEPTIDOGLYCAN TRANSGLYCOSYLASE RLPA"/>
    <property type="match status" value="1"/>
</dbReference>
<sequence>MSLRRWHRHVLTVCAAGLLVACATPPAEPVAADAAPVSSKLPSSSPVIPNGKLQPLERKLQVPAGVGPRSQVAAVDYDLSVSRAMDLPPDDGLPGDAAPRMELERGGASWYGIQFHQRRTASGERFDMGAFTAAHRTLPFGSHVCVRSLVTGLEVMVRINDRGPYSSGRVIDLSRAAADAIGMLGLGIKPVSLSLVDKGGRCGDQVNDESDALMAEDDSAVSPAPAARKPRARATARIASKRHR</sequence>
<keyword evidence="1 3" id="KW-0456">Lyase</keyword>
<keyword evidence="9" id="KW-1185">Reference proteome</keyword>
<dbReference type="InterPro" id="IPR036908">
    <property type="entry name" value="RlpA-like_sf"/>
</dbReference>
<dbReference type="SUPFAM" id="SSF50685">
    <property type="entry name" value="Barwin-like endoglucanases"/>
    <property type="match status" value="1"/>
</dbReference>
<evidence type="ECO:0000256" key="1">
    <source>
        <dbReference type="ARBA" id="ARBA00023239"/>
    </source>
</evidence>
<evidence type="ECO:0000313" key="8">
    <source>
        <dbReference type="EMBL" id="MDP9898279.1"/>
    </source>
</evidence>
<name>A0ABT9S2Y2_9BURK</name>
<keyword evidence="2 3" id="KW-0961">Cell wall biogenesis/degradation</keyword>
<proteinExistence type="inferred from homology"/>
<dbReference type="InterPro" id="IPR034718">
    <property type="entry name" value="RlpA"/>
</dbReference>
<dbReference type="InterPro" id="IPR012997">
    <property type="entry name" value="RplA"/>
</dbReference>
<protein>
    <recommendedName>
        <fullName evidence="3">Endolytic peptidoglycan transglycosylase RlpA</fullName>
        <ecNumber evidence="3">4.2.2.-</ecNumber>
    </recommendedName>
</protein>
<organism evidence="8 9">
    <name type="scientific">Variovorax ginsengisoli</name>
    <dbReference type="NCBI Taxonomy" id="363844"/>
    <lineage>
        <taxon>Bacteria</taxon>
        <taxon>Pseudomonadati</taxon>
        <taxon>Pseudomonadota</taxon>
        <taxon>Betaproteobacteria</taxon>
        <taxon>Burkholderiales</taxon>
        <taxon>Comamonadaceae</taxon>
        <taxon>Variovorax</taxon>
    </lineage>
</organism>
<keyword evidence="6" id="KW-0732">Signal</keyword>
<dbReference type="Proteomes" id="UP001226867">
    <property type="component" value="Unassembled WGS sequence"/>
</dbReference>
<feature type="chain" id="PRO_5045723809" description="Endolytic peptidoglycan transglycosylase RlpA" evidence="6">
    <location>
        <begin position="24"/>
        <end position="244"/>
    </location>
</feature>
<feature type="signal peptide" evidence="6">
    <location>
        <begin position="1"/>
        <end position="23"/>
    </location>
</feature>
<dbReference type="PROSITE" id="PS51257">
    <property type="entry name" value="PROKAR_LIPOPROTEIN"/>
    <property type="match status" value="1"/>
</dbReference>
<feature type="region of interest" description="Disordered" evidence="5">
    <location>
        <begin position="206"/>
        <end position="244"/>
    </location>
</feature>
<dbReference type="InterPro" id="IPR009009">
    <property type="entry name" value="RlpA-like_DPBB"/>
</dbReference>
<accession>A0ABT9S2Y2</accession>
<comment type="subcellular location">
    <subcellularLocation>
        <location evidence="3">Cell membrane</location>
        <topology evidence="3">Lipid-anchor</topology>
    </subcellularLocation>
</comment>